<gene>
    <name evidence="4" type="ORF">SAMN05421507_110180</name>
</gene>
<evidence type="ECO:0000259" key="3">
    <source>
        <dbReference type="PROSITE" id="PS51462"/>
    </source>
</evidence>
<dbReference type="AlphaFoldDB" id="A0A1H0TRB7"/>
<feature type="domain" description="Nudix hydrolase" evidence="3">
    <location>
        <begin position="1"/>
        <end position="128"/>
    </location>
</feature>
<dbReference type="SUPFAM" id="SSF55811">
    <property type="entry name" value="Nudix"/>
    <property type="match status" value="1"/>
</dbReference>
<dbReference type="EMBL" id="FNIX01000010">
    <property type="protein sequence ID" value="SDP56577.1"/>
    <property type="molecule type" value="Genomic_DNA"/>
</dbReference>
<name>A0A1H0TRB7_9PSEU</name>
<dbReference type="InterPro" id="IPR015797">
    <property type="entry name" value="NUDIX_hydrolase-like_dom_sf"/>
</dbReference>
<keyword evidence="2" id="KW-0378">Hydrolase</keyword>
<dbReference type="GO" id="GO:0016787">
    <property type="term" value="F:hydrolase activity"/>
    <property type="evidence" value="ECO:0007669"/>
    <property type="project" value="UniProtKB-KW"/>
</dbReference>
<protein>
    <submittedName>
        <fullName evidence="4">NUDIX domain-containing protein</fullName>
    </submittedName>
</protein>
<evidence type="ECO:0000256" key="1">
    <source>
        <dbReference type="ARBA" id="ARBA00001946"/>
    </source>
</evidence>
<keyword evidence="5" id="KW-1185">Reference proteome</keyword>
<dbReference type="PANTHER" id="PTHR43046:SF14">
    <property type="entry name" value="MUTT_NUDIX FAMILY PROTEIN"/>
    <property type="match status" value="1"/>
</dbReference>
<dbReference type="OrthoDB" id="67499at2"/>
<dbReference type="PROSITE" id="PS51462">
    <property type="entry name" value="NUDIX"/>
    <property type="match status" value="1"/>
</dbReference>
<reference evidence="5" key="1">
    <citation type="submission" date="2016-10" db="EMBL/GenBank/DDBJ databases">
        <authorList>
            <person name="Varghese N."/>
            <person name="Submissions S."/>
        </authorList>
    </citation>
    <scope>NUCLEOTIDE SEQUENCE [LARGE SCALE GENOMIC DNA]</scope>
    <source>
        <strain evidence="5">CGMCC 4.6609</strain>
    </source>
</reference>
<dbReference type="Proteomes" id="UP000199691">
    <property type="component" value="Unassembled WGS sequence"/>
</dbReference>
<organism evidence="4 5">
    <name type="scientific">Lentzea jiangxiensis</name>
    <dbReference type="NCBI Taxonomy" id="641025"/>
    <lineage>
        <taxon>Bacteria</taxon>
        <taxon>Bacillati</taxon>
        <taxon>Actinomycetota</taxon>
        <taxon>Actinomycetes</taxon>
        <taxon>Pseudonocardiales</taxon>
        <taxon>Pseudonocardiaceae</taxon>
        <taxon>Lentzea</taxon>
    </lineage>
</organism>
<dbReference type="Gene3D" id="3.90.79.10">
    <property type="entry name" value="Nucleoside Triphosphate Pyrophosphohydrolase"/>
    <property type="match status" value="1"/>
</dbReference>
<evidence type="ECO:0000313" key="5">
    <source>
        <dbReference type="Proteomes" id="UP000199691"/>
    </source>
</evidence>
<dbReference type="Pfam" id="PF00293">
    <property type="entry name" value="NUDIX"/>
    <property type="match status" value="1"/>
</dbReference>
<evidence type="ECO:0000256" key="2">
    <source>
        <dbReference type="ARBA" id="ARBA00022801"/>
    </source>
</evidence>
<comment type="cofactor">
    <cofactor evidence="1">
        <name>Mg(2+)</name>
        <dbReference type="ChEBI" id="CHEBI:18420"/>
    </cofactor>
</comment>
<dbReference type="CDD" id="cd04690">
    <property type="entry name" value="NUDIX_Hydrolase"/>
    <property type="match status" value="1"/>
</dbReference>
<accession>A0A1H0TRB7</accession>
<evidence type="ECO:0000313" key="4">
    <source>
        <dbReference type="EMBL" id="SDP56577.1"/>
    </source>
</evidence>
<proteinExistence type="predicted"/>
<sequence>MIDKVAWVHVVDGRVLVVRSHGKDTFYVPGGKREPGESDVEALVREVREELSVDISDAVPLGVFEAQAHGRAEGETVRMTCYSATFSGQPAPASEIAELAWFSTADSGRVSPVTRMVFDHLRDIGELS</sequence>
<dbReference type="RefSeq" id="WP_090100275.1">
    <property type="nucleotide sequence ID" value="NZ_FNIX01000010.1"/>
</dbReference>
<dbReference type="PANTHER" id="PTHR43046">
    <property type="entry name" value="GDP-MANNOSE MANNOSYL HYDROLASE"/>
    <property type="match status" value="1"/>
</dbReference>
<dbReference type="STRING" id="641025.SAMN05421507_110180"/>
<dbReference type="InterPro" id="IPR000086">
    <property type="entry name" value="NUDIX_hydrolase_dom"/>
</dbReference>